<gene>
    <name evidence="2" type="ORF">DNFV4_00821</name>
</gene>
<protein>
    <recommendedName>
        <fullName evidence="4">HEAT repeat domain-containing protein</fullName>
    </recommendedName>
</protein>
<organism evidence="2 3">
    <name type="scientific">Nitrospira tepida</name>
    <dbReference type="NCBI Taxonomy" id="2973512"/>
    <lineage>
        <taxon>Bacteria</taxon>
        <taxon>Pseudomonadati</taxon>
        <taxon>Nitrospirota</taxon>
        <taxon>Nitrospiria</taxon>
        <taxon>Nitrospirales</taxon>
        <taxon>Nitrospiraceae</taxon>
        <taxon>Nitrospira</taxon>
    </lineage>
</organism>
<dbReference type="Gene3D" id="1.25.10.10">
    <property type="entry name" value="Leucine-rich Repeat Variant"/>
    <property type="match status" value="1"/>
</dbReference>
<keyword evidence="1" id="KW-1133">Transmembrane helix</keyword>
<dbReference type="KEGG" id="nti:DNFV4_00821"/>
<evidence type="ECO:0008006" key="4">
    <source>
        <dbReference type="Google" id="ProtNLM"/>
    </source>
</evidence>
<dbReference type="Pfam" id="PF13646">
    <property type="entry name" value="HEAT_2"/>
    <property type="match status" value="1"/>
</dbReference>
<reference evidence="2" key="1">
    <citation type="submission" date="2022-10" db="EMBL/GenBank/DDBJ databases">
        <authorList>
            <person name="Koch H."/>
        </authorList>
    </citation>
    <scope>NUCLEOTIDE SEQUENCE</scope>
    <source>
        <strain evidence="2">DNF</strain>
    </source>
</reference>
<keyword evidence="3" id="KW-1185">Reference proteome</keyword>
<feature type="transmembrane region" description="Helical" evidence="1">
    <location>
        <begin position="12"/>
        <end position="29"/>
    </location>
</feature>
<evidence type="ECO:0000256" key="1">
    <source>
        <dbReference type="SAM" id="Phobius"/>
    </source>
</evidence>
<evidence type="ECO:0000313" key="3">
    <source>
        <dbReference type="Proteomes" id="UP001179121"/>
    </source>
</evidence>
<dbReference type="InterPro" id="IPR011989">
    <property type="entry name" value="ARM-like"/>
</dbReference>
<evidence type="ECO:0000313" key="2">
    <source>
        <dbReference type="EMBL" id="CAI4030393.1"/>
    </source>
</evidence>
<accession>A0AA86MWL1</accession>
<dbReference type="Proteomes" id="UP001179121">
    <property type="component" value="Chromosome"/>
</dbReference>
<dbReference type="SUPFAM" id="SSF48371">
    <property type="entry name" value="ARM repeat"/>
    <property type="match status" value="1"/>
</dbReference>
<dbReference type="EMBL" id="OX365700">
    <property type="protein sequence ID" value="CAI4030393.1"/>
    <property type="molecule type" value="Genomic_DNA"/>
</dbReference>
<sequence length="210" mass="23730">MLARNERGQVRLTLVLLLIGLVVTAVWIWKRTPPDVQDYVVEQVVPATALACVVAAGGWLLVRPFRKRRAQRARRARLLASFKKARTWEARRDLAFQLVEINEYQRHGLEEVAGELKDIFMATLKQAVGDKQHRLRGMAASHLGVLQDPSTVPALMAALDDDHAYVRGCAALGLGRMRAIQAKEKLAVMMKEDWDQTVRSRAREAWERIG</sequence>
<keyword evidence="1" id="KW-0472">Membrane</keyword>
<keyword evidence="1" id="KW-0812">Transmembrane</keyword>
<dbReference type="RefSeq" id="WP_289267383.1">
    <property type="nucleotide sequence ID" value="NZ_OX365700.1"/>
</dbReference>
<name>A0AA86MWL1_9BACT</name>
<dbReference type="AlphaFoldDB" id="A0AA86MWL1"/>
<dbReference type="InterPro" id="IPR016024">
    <property type="entry name" value="ARM-type_fold"/>
</dbReference>
<proteinExistence type="predicted"/>
<feature type="transmembrane region" description="Helical" evidence="1">
    <location>
        <begin position="44"/>
        <end position="62"/>
    </location>
</feature>